<proteinExistence type="inferred from homology"/>
<evidence type="ECO:0000256" key="6">
    <source>
        <dbReference type="SAM" id="MobiDB-lite"/>
    </source>
</evidence>
<keyword evidence="3 7" id="KW-0812">Transmembrane</keyword>
<feature type="domain" description="Major facilitator superfamily associated" evidence="8">
    <location>
        <begin position="86"/>
        <end position="204"/>
    </location>
</feature>
<sequence>MSSDPGSHDGAVTEIEQDQILRGNDESLLEPLLRPEEASGDGGEFRSGHLSQETGEGADRAAEEEGDGTGSPRLVDGMDPGTSLLLKSLYFLEALAGSAWGRFGTVYYNVHGLTPQQIGLMLGLMPAVRAFSQPLWGYAADRWRCRKAVYLITKCGSTVVVLMLALPAVYHSWIRMLLVTLSSAVFSSSGVLDAYTLDLLGKENRIRSVRCRRGR</sequence>
<evidence type="ECO:0000313" key="9">
    <source>
        <dbReference type="EMBL" id="CAE2267980.1"/>
    </source>
</evidence>
<comment type="similarity">
    <text evidence="2">Belongs to the major facilitator superfamily. MFSD6 family.</text>
</comment>
<keyword evidence="4 7" id="KW-1133">Transmembrane helix</keyword>
<dbReference type="EMBL" id="HBKQ01043687">
    <property type="protein sequence ID" value="CAE2267980.1"/>
    <property type="molecule type" value="Transcribed_RNA"/>
</dbReference>
<dbReference type="PANTHER" id="PTHR16172">
    <property type="entry name" value="MAJOR FACILITATOR SUPERFAMILY DOMAIN-CONTAINING PROTEIN 6-LIKE"/>
    <property type="match status" value="1"/>
</dbReference>
<feature type="transmembrane region" description="Helical" evidence="7">
    <location>
        <begin position="148"/>
        <end position="170"/>
    </location>
</feature>
<feature type="compositionally biased region" description="Basic and acidic residues" evidence="6">
    <location>
        <begin position="33"/>
        <end position="47"/>
    </location>
</feature>
<comment type="subcellular location">
    <subcellularLocation>
        <location evidence="1">Membrane</location>
        <topology evidence="1">Multi-pass membrane protein</topology>
    </subcellularLocation>
</comment>
<evidence type="ECO:0000256" key="3">
    <source>
        <dbReference type="ARBA" id="ARBA00022692"/>
    </source>
</evidence>
<evidence type="ECO:0000256" key="5">
    <source>
        <dbReference type="ARBA" id="ARBA00023136"/>
    </source>
</evidence>
<dbReference type="InterPro" id="IPR051717">
    <property type="entry name" value="MFS_MFSD6"/>
</dbReference>
<dbReference type="InterPro" id="IPR036259">
    <property type="entry name" value="MFS_trans_sf"/>
</dbReference>
<keyword evidence="5 7" id="KW-0472">Membrane</keyword>
<reference evidence="9" key="1">
    <citation type="submission" date="2021-01" db="EMBL/GenBank/DDBJ databases">
        <authorList>
            <person name="Corre E."/>
            <person name="Pelletier E."/>
            <person name="Niang G."/>
            <person name="Scheremetjew M."/>
            <person name="Finn R."/>
            <person name="Kale V."/>
            <person name="Holt S."/>
            <person name="Cochrane G."/>
            <person name="Meng A."/>
            <person name="Brown T."/>
            <person name="Cohen L."/>
        </authorList>
    </citation>
    <scope>NUCLEOTIDE SEQUENCE</scope>
    <source>
        <strain evidence="9">Isolate 1302-5</strain>
    </source>
</reference>
<dbReference type="AlphaFoldDB" id="A0A7S4JMV1"/>
<evidence type="ECO:0000256" key="4">
    <source>
        <dbReference type="ARBA" id="ARBA00022989"/>
    </source>
</evidence>
<dbReference type="Gene3D" id="1.20.1250.20">
    <property type="entry name" value="MFS general substrate transporter like domains"/>
    <property type="match status" value="1"/>
</dbReference>
<protein>
    <recommendedName>
        <fullName evidence="8">Major facilitator superfamily associated domain-containing protein</fullName>
    </recommendedName>
</protein>
<dbReference type="GO" id="GO:0016020">
    <property type="term" value="C:membrane"/>
    <property type="evidence" value="ECO:0007669"/>
    <property type="project" value="UniProtKB-SubCell"/>
</dbReference>
<evidence type="ECO:0000256" key="7">
    <source>
        <dbReference type="SAM" id="Phobius"/>
    </source>
</evidence>
<dbReference type="SUPFAM" id="SSF103473">
    <property type="entry name" value="MFS general substrate transporter"/>
    <property type="match status" value="1"/>
</dbReference>
<dbReference type="Pfam" id="PF12832">
    <property type="entry name" value="MFS_1_like"/>
    <property type="match status" value="1"/>
</dbReference>
<organism evidence="9">
    <name type="scientific">Odontella aurita</name>
    <dbReference type="NCBI Taxonomy" id="265563"/>
    <lineage>
        <taxon>Eukaryota</taxon>
        <taxon>Sar</taxon>
        <taxon>Stramenopiles</taxon>
        <taxon>Ochrophyta</taxon>
        <taxon>Bacillariophyta</taxon>
        <taxon>Mediophyceae</taxon>
        <taxon>Biddulphiophycidae</taxon>
        <taxon>Eupodiscales</taxon>
        <taxon>Odontellaceae</taxon>
        <taxon>Odontella</taxon>
    </lineage>
</organism>
<evidence type="ECO:0000256" key="2">
    <source>
        <dbReference type="ARBA" id="ARBA00005241"/>
    </source>
</evidence>
<feature type="transmembrane region" description="Helical" evidence="7">
    <location>
        <begin position="176"/>
        <end position="197"/>
    </location>
</feature>
<accession>A0A7S4JMV1</accession>
<feature type="region of interest" description="Disordered" evidence="6">
    <location>
        <begin position="1"/>
        <end position="76"/>
    </location>
</feature>
<evidence type="ECO:0000256" key="1">
    <source>
        <dbReference type="ARBA" id="ARBA00004141"/>
    </source>
</evidence>
<dbReference type="InterPro" id="IPR024989">
    <property type="entry name" value="MFS_assoc_dom"/>
</dbReference>
<evidence type="ECO:0000259" key="8">
    <source>
        <dbReference type="Pfam" id="PF12832"/>
    </source>
</evidence>
<gene>
    <name evidence="9" type="ORF">OAUR00152_LOCUS30123</name>
</gene>
<dbReference type="PANTHER" id="PTHR16172:SF41">
    <property type="entry name" value="MAJOR FACILITATOR SUPERFAMILY DOMAIN-CONTAINING PROTEIN 6-LIKE"/>
    <property type="match status" value="1"/>
</dbReference>
<name>A0A7S4JMV1_9STRA</name>